<evidence type="ECO:0000313" key="5">
    <source>
        <dbReference type="EMBL" id="CAB9522134.1"/>
    </source>
</evidence>
<protein>
    <recommendedName>
        <fullName evidence="4">Deacetylase sirtuin-type domain-containing protein</fullName>
    </recommendedName>
</protein>
<accession>A0A9N8EN81</accession>
<evidence type="ECO:0000256" key="1">
    <source>
        <dbReference type="ARBA" id="ARBA00023027"/>
    </source>
</evidence>
<dbReference type="EMBL" id="CAICTM010001269">
    <property type="protein sequence ID" value="CAB9522134.1"/>
    <property type="molecule type" value="Genomic_DNA"/>
</dbReference>
<dbReference type="InterPro" id="IPR026590">
    <property type="entry name" value="Ssirtuin_cat_dom"/>
</dbReference>
<comment type="caution">
    <text evidence="5">The sequence shown here is derived from an EMBL/GenBank/DDBJ whole genome shotgun (WGS) entry which is preliminary data.</text>
</comment>
<evidence type="ECO:0000313" key="6">
    <source>
        <dbReference type="Proteomes" id="UP001153069"/>
    </source>
</evidence>
<dbReference type="OrthoDB" id="424302at2759"/>
<dbReference type="InterPro" id="IPR029035">
    <property type="entry name" value="DHS-like_NAD/FAD-binding_dom"/>
</dbReference>
<name>A0A9N8EN81_9STRA</name>
<dbReference type="PANTHER" id="PTHR48252">
    <property type="entry name" value="HISTONE DEACETYLASE 2-RELATED"/>
    <property type="match status" value="1"/>
</dbReference>
<dbReference type="Gene3D" id="3.40.50.1220">
    <property type="entry name" value="TPP-binding domain"/>
    <property type="match status" value="1"/>
</dbReference>
<dbReference type="GO" id="GO:0046872">
    <property type="term" value="F:metal ion binding"/>
    <property type="evidence" value="ECO:0007669"/>
    <property type="project" value="UniProtKB-KW"/>
</dbReference>
<feature type="binding site" evidence="2">
    <location>
        <position position="203"/>
    </location>
    <ligand>
        <name>Zn(2+)</name>
        <dbReference type="ChEBI" id="CHEBI:29105"/>
    </ligand>
</feature>
<organism evidence="5 6">
    <name type="scientific">Seminavis robusta</name>
    <dbReference type="NCBI Taxonomy" id="568900"/>
    <lineage>
        <taxon>Eukaryota</taxon>
        <taxon>Sar</taxon>
        <taxon>Stramenopiles</taxon>
        <taxon>Ochrophyta</taxon>
        <taxon>Bacillariophyta</taxon>
        <taxon>Bacillariophyceae</taxon>
        <taxon>Bacillariophycidae</taxon>
        <taxon>Naviculales</taxon>
        <taxon>Naviculaceae</taxon>
        <taxon>Seminavis</taxon>
    </lineage>
</organism>
<dbReference type="Proteomes" id="UP001153069">
    <property type="component" value="Unassembled WGS sequence"/>
</dbReference>
<reference evidence="5" key="1">
    <citation type="submission" date="2020-06" db="EMBL/GenBank/DDBJ databases">
        <authorList>
            <consortium name="Plant Systems Biology data submission"/>
        </authorList>
    </citation>
    <scope>NUCLEOTIDE SEQUENCE</scope>
    <source>
        <strain evidence="5">D6</strain>
    </source>
</reference>
<feature type="compositionally biased region" description="Polar residues" evidence="3">
    <location>
        <begin position="229"/>
        <end position="253"/>
    </location>
</feature>
<feature type="active site" description="Proton acceptor" evidence="2">
    <location>
        <position position="190"/>
    </location>
</feature>
<keyword evidence="1" id="KW-0520">NAD</keyword>
<keyword evidence="2" id="KW-0479">Metal-binding</keyword>
<feature type="region of interest" description="Disordered" evidence="3">
    <location>
        <begin position="227"/>
        <end position="293"/>
    </location>
</feature>
<evidence type="ECO:0000256" key="2">
    <source>
        <dbReference type="PROSITE-ProRule" id="PRU00236"/>
    </source>
</evidence>
<feature type="compositionally biased region" description="Polar residues" evidence="3">
    <location>
        <begin position="280"/>
        <end position="291"/>
    </location>
</feature>
<keyword evidence="6" id="KW-1185">Reference proteome</keyword>
<evidence type="ECO:0000256" key="3">
    <source>
        <dbReference type="SAM" id="MobiDB-lite"/>
    </source>
</evidence>
<feature type="domain" description="Deacetylase sirtuin-type" evidence="4">
    <location>
        <begin position="21"/>
        <end position="424"/>
    </location>
</feature>
<proteinExistence type="predicted"/>
<dbReference type="PROSITE" id="PS50305">
    <property type="entry name" value="SIRTUIN"/>
    <property type="match status" value="1"/>
</dbReference>
<gene>
    <name evidence="5" type="ORF">SEMRO_1271_G258040.1</name>
</gene>
<dbReference type="PANTHER" id="PTHR48252:SF77">
    <property type="entry name" value="HISTONE DEACETYLASE DOMAIN-CONTAINING PROTEIN"/>
    <property type="match status" value="1"/>
</dbReference>
<evidence type="ECO:0000259" key="4">
    <source>
        <dbReference type="PROSITE" id="PS50305"/>
    </source>
</evidence>
<sequence>MWSDLMESGNKPDAEEAGELLANFDRYCQKAARALAEADVFLLVTGAGFSADSGLAIYRDVAKVPAYQARDLDYSDICMPHWQFDDPELFYGFWGQCFNDYRKTQPHEGYSILHRWKQDKNFDNNNVAETISARIERKVELQRPFDDEIVERHAPYLVKSGPAGAFFSFTSNVDAHLHDLFEAHEIHECHGNIESWQCSDPYCDAGVFRAPLDHSFEIDMETMLAPSVQGDTSSSSKNDTATQAGKKSSNSNHVPHIGQVGGSNRTQPLQKMPPPKEPNNWRTSTSIATDSEGNDVFPNWPQCALCKAYARPAILMFGDARWKRDIAQGERWNLWKETVLDLCEKRNSNNPLKVCIVEVGCGLNVPTCRFASERMVEDVARKGGDVVLVRVNPDFPLASDSDVNDCVIPIMARGLDAIKRIDKHYRGM</sequence>
<keyword evidence="2" id="KW-0862">Zinc</keyword>
<feature type="binding site" evidence="2">
    <location>
        <position position="198"/>
    </location>
    <ligand>
        <name>Zn(2+)</name>
        <dbReference type="ChEBI" id="CHEBI:29105"/>
    </ligand>
</feature>
<feature type="binding site" evidence="2">
    <location>
        <position position="306"/>
    </location>
    <ligand>
        <name>Zn(2+)</name>
        <dbReference type="ChEBI" id="CHEBI:29105"/>
    </ligand>
</feature>
<feature type="binding site" evidence="2">
    <location>
        <position position="303"/>
    </location>
    <ligand>
        <name>Zn(2+)</name>
        <dbReference type="ChEBI" id="CHEBI:29105"/>
    </ligand>
</feature>
<dbReference type="SUPFAM" id="SSF52467">
    <property type="entry name" value="DHS-like NAD/FAD-binding domain"/>
    <property type="match status" value="1"/>
</dbReference>
<dbReference type="AlphaFoldDB" id="A0A9N8EN81"/>